<feature type="transmembrane region" description="Helical" evidence="1">
    <location>
        <begin position="23"/>
        <end position="40"/>
    </location>
</feature>
<dbReference type="EMBL" id="JAJUBC010000045">
    <property type="protein sequence ID" value="MDD1796196.1"/>
    <property type="molecule type" value="Genomic_DNA"/>
</dbReference>
<proteinExistence type="predicted"/>
<keyword evidence="1" id="KW-1133">Transmembrane helix</keyword>
<name>A0ABT5R8Z0_9GAMM</name>
<dbReference type="PANTHER" id="PTHR34980">
    <property type="entry name" value="INNER MEMBRANE PROTEIN-RELATED-RELATED"/>
    <property type="match status" value="1"/>
</dbReference>
<keyword evidence="1" id="KW-0812">Transmembrane</keyword>
<dbReference type="RefSeq" id="WP_274166954.1">
    <property type="nucleotide sequence ID" value="NZ_JAJUBC010000045.1"/>
</dbReference>
<organism evidence="2 3">
    <name type="scientific">Enterovibrio gelatinilyticus</name>
    <dbReference type="NCBI Taxonomy" id="2899819"/>
    <lineage>
        <taxon>Bacteria</taxon>
        <taxon>Pseudomonadati</taxon>
        <taxon>Pseudomonadota</taxon>
        <taxon>Gammaproteobacteria</taxon>
        <taxon>Vibrionales</taxon>
        <taxon>Vibrionaceae</taxon>
        <taxon>Enterovibrio</taxon>
    </lineage>
</organism>
<feature type="transmembrane region" description="Helical" evidence="1">
    <location>
        <begin position="52"/>
        <end position="72"/>
    </location>
</feature>
<gene>
    <name evidence="2" type="ORF">LRP50_24030</name>
</gene>
<sequence length="129" mass="14240">MNDYIGVLKKYAVFKGRARRKEYWTFILVNIVVSFVLGYVDQLVGSYNAEAGIGTLGMVYAVAVLVPTLAVTVRRLHDTDKVGWWAFLSIVPFGVIVLLIMQAFEGTKGSNRFGPDPRGEQSKSSTFSG</sequence>
<dbReference type="InterPro" id="IPR008523">
    <property type="entry name" value="DUF805"/>
</dbReference>
<comment type="caution">
    <text evidence="2">The sequence shown here is derived from an EMBL/GenBank/DDBJ whole genome shotgun (WGS) entry which is preliminary data.</text>
</comment>
<protein>
    <submittedName>
        <fullName evidence="2">DUF805 domain-containing protein</fullName>
    </submittedName>
</protein>
<evidence type="ECO:0000256" key="1">
    <source>
        <dbReference type="SAM" id="Phobius"/>
    </source>
</evidence>
<feature type="transmembrane region" description="Helical" evidence="1">
    <location>
        <begin position="84"/>
        <end position="104"/>
    </location>
</feature>
<dbReference type="PANTHER" id="PTHR34980:SF2">
    <property type="entry name" value="INNER MEMBRANE PROTEIN YHAH-RELATED"/>
    <property type="match status" value="1"/>
</dbReference>
<reference evidence="2" key="1">
    <citation type="submission" date="2021-12" db="EMBL/GenBank/DDBJ databases">
        <title>Enterovibrio ZSDZ35 sp. nov. and Enterovibrio ZSDZ42 sp. nov., isolated from coastal seawater in Qingdao.</title>
        <authorList>
            <person name="Zhang P."/>
        </authorList>
    </citation>
    <scope>NUCLEOTIDE SEQUENCE</scope>
    <source>
        <strain evidence="2">ZSDZ42</strain>
    </source>
</reference>
<dbReference type="Proteomes" id="UP001149400">
    <property type="component" value="Unassembled WGS sequence"/>
</dbReference>
<keyword evidence="3" id="KW-1185">Reference proteome</keyword>
<evidence type="ECO:0000313" key="3">
    <source>
        <dbReference type="Proteomes" id="UP001149400"/>
    </source>
</evidence>
<dbReference type="Pfam" id="PF05656">
    <property type="entry name" value="DUF805"/>
    <property type="match status" value="1"/>
</dbReference>
<keyword evidence="1" id="KW-0472">Membrane</keyword>
<accession>A0ABT5R8Z0</accession>
<evidence type="ECO:0000313" key="2">
    <source>
        <dbReference type="EMBL" id="MDD1796196.1"/>
    </source>
</evidence>